<dbReference type="RefSeq" id="WP_047383312.1">
    <property type="nucleotide sequence ID" value="NZ_JAVIKH010000015.1"/>
</dbReference>
<dbReference type="EMBL" id="JAVIKH010000015">
    <property type="protein sequence ID" value="MDX8336902.1"/>
    <property type="molecule type" value="Genomic_DNA"/>
</dbReference>
<organism evidence="1 2">
    <name type="scientific">Candidatus Cetobacterium colombiensis</name>
    <dbReference type="NCBI Taxonomy" id="3073100"/>
    <lineage>
        <taxon>Bacteria</taxon>
        <taxon>Fusobacteriati</taxon>
        <taxon>Fusobacteriota</taxon>
        <taxon>Fusobacteriia</taxon>
        <taxon>Fusobacteriales</taxon>
        <taxon>Fusobacteriaceae</taxon>
        <taxon>Cetobacterium</taxon>
    </lineage>
</organism>
<keyword evidence="2" id="KW-1185">Reference proteome</keyword>
<gene>
    <name evidence="1" type="ORF">RFV38_10405</name>
</gene>
<accession>A0ABU4WBI6</accession>
<name>A0ABU4WBI6_9FUSO</name>
<proteinExistence type="predicted"/>
<dbReference type="Proteomes" id="UP001279681">
    <property type="component" value="Unassembled WGS sequence"/>
</dbReference>
<comment type="caution">
    <text evidence="1">The sequence shown here is derived from an EMBL/GenBank/DDBJ whole genome shotgun (WGS) entry which is preliminary data.</text>
</comment>
<evidence type="ECO:0000313" key="2">
    <source>
        <dbReference type="Proteomes" id="UP001279681"/>
    </source>
</evidence>
<sequence length="77" mass="8734">MKLESFKDKYRDVVDEGCVLSGYLNSCKLTIFATYKNDGTSIANYVMQCELESGTSSIKTFENWEGLVLFVKNLESM</sequence>
<evidence type="ECO:0000313" key="1">
    <source>
        <dbReference type="EMBL" id="MDX8336902.1"/>
    </source>
</evidence>
<protein>
    <submittedName>
        <fullName evidence="1">Uncharacterized protein</fullName>
    </submittedName>
</protein>
<reference evidence="2" key="1">
    <citation type="submission" date="2023-07" db="EMBL/GenBank/DDBJ databases">
        <authorList>
            <person name="Colorado M.A."/>
            <person name="Villamil L.M."/>
            <person name="Melo J.F."/>
            <person name="Rodriguez J.A."/>
            <person name="Ruiz R.Y."/>
        </authorList>
    </citation>
    <scope>NUCLEOTIDE SEQUENCE [LARGE SCALE GENOMIC DNA]</scope>
    <source>
        <strain evidence="2">C33</strain>
    </source>
</reference>